<dbReference type="GO" id="GO:0016787">
    <property type="term" value="F:hydrolase activity"/>
    <property type="evidence" value="ECO:0007669"/>
    <property type="project" value="UniProtKB-KW"/>
</dbReference>
<name>A0A5Q2FC97_9ACTN</name>
<dbReference type="InterPro" id="IPR003140">
    <property type="entry name" value="PLipase/COase/thioEstase"/>
</dbReference>
<evidence type="ECO:0000256" key="2">
    <source>
        <dbReference type="ARBA" id="ARBA00022801"/>
    </source>
</evidence>
<protein>
    <recommendedName>
        <fullName evidence="3">Phospholipase/carboxylesterase/thioesterase domain-containing protein</fullName>
    </recommendedName>
</protein>
<dbReference type="AlphaFoldDB" id="A0A5Q2FC97"/>
<evidence type="ECO:0000313" key="5">
    <source>
        <dbReference type="Proteomes" id="UP000386847"/>
    </source>
</evidence>
<gene>
    <name evidence="4" type="ORF">Rai3103_12800</name>
</gene>
<dbReference type="SUPFAM" id="SSF53474">
    <property type="entry name" value="alpha/beta-Hydrolases"/>
    <property type="match status" value="1"/>
</dbReference>
<proteinExistence type="inferred from homology"/>
<dbReference type="Pfam" id="PF02230">
    <property type="entry name" value="Abhydrolase_2"/>
    <property type="match status" value="1"/>
</dbReference>
<dbReference type="KEGG" id="rain:Rai3103_12800"/>
<dbReference type="PANTHER" id="PTHR10655">
    <property type="entry name" value="LYSOPHOSPHOLIPASE-RELATED"/>
    <property type="match status" value="1"/>
</dbReference>
<comment type="similarity">
    <text evidence="1">Belongs to the AB hydrolase superfamily. AB hydrolase 2 family.</text>
</comment>
<keyword evidence="5" id="KW-1185">Reference proteome</keyword>
<dbReference type="InterPro" id="IPR050565">
    <property type="entry name" value="LYPA1-2/EST-like"/>
</dbReference>
<sequence length="219" mass="23269">MEVMTTEWPDIAPIRTAVAPRSEGPDGRPLLLLLHGFGSNENDLPGIVPHLGAGWDWVSLRGPYDTDGGGAAWFPISVPGRPERGPVEAAVAGLLAWLDAATQGQPIVPVGFSQGGMMVTELLRHRPEAFPGGVVMSGFVAPEPMPGDDRLAERRPPLFFGRGEEDRGIIPLEAFERTAAWAEGHTTPTVRVYPGLGHAIIGEELADVAAFLDGLGLTE</sequence>
<dbReference type="EMBL" id="CP045725">
    <property type="protein sequence ID" value="QGF24388.1"/>
    <property type="molecule type" value="Genomic_DNA"/>
</dbReference>
<feature type="domain" description="Phospholipase/carboxylesterase/thioesterase" evidence="3">
    <location>
        <begin position="28"/>
        <end position="213"/>
    </location>
</feature>
<accession>A0A5Q2FC97</accession>
<evidence type="ECO:0000256" key="1">
    <source>
        <dbReference type="ARBA" id="ARBA00006499"/>
    </source>
</evidence>
<keyword evidence="2" id="KW-0378">Hydrolase</keyword>
<evidence type="ECO:0000313" key="4">
    <source>
        <dbReference type="EMBL" id="QGF24388.1"/>
    </source>
</evidence>
<dbReference type="Gene3D" id="3.40.50.1820">
    <property type="entry name" value="alpha/beta hydrolase"/>
    <property type="match status" value="1"/>
</dbReference>
<organism evidence="4 5">
    <name type="scientific">Raineyella fluvialis</name>
    <dbReference type="NCBI Taxonomy" id="2662261"/>
    <lineage>
        <taxon>Bacteria</taxon>
        <taxon>Bacillati</taxon>
        <taxon>Actinomycetota</taxon>
        <taxon>Actinomycetes</taxon>
        <taxon>Propionibacteriales</taxon>
        <taxon>Propionibacteriaceae</taxon>
        <taxon>Raineyella</taxon>
    </lineage>
</organism>
<reference evidence="4 5" key="1">
    <citation type="submission" date="2019-10" db="EMBL/GenBank/DDBJ databases">
        <title>Genomic analysis of Raineyella sp. CBA3103.</title>
        <authorList>
            <person name="Roh S.W."/>
        </authorList>
    </citation>
    <scope>NUCLEOTIDE SEQUENCE [LARGE SCALE GENOMIC DNA]</scope>
    <source>
        <strain evidence="4 5">CBA3103</strain>
    </source>
</reference>
<dbReference type="PANTHER" id="PTHR10655:SF17">
    <property type="entry name" value="LYSOPHOSPHOLIPASE-LIKE PROTEIN 1"/>
    <property type="match status" value="1"/>
</dbReference>
<evidence type="ECO:0000259" key="3">
    <source>
        <dbReference type="Pfam" id="PF02230"/>
    </source>
</evidence>
<dbReference type="Proteomes" id="UP000386847">
    <property type="component" value="Chromosome"/>
</dbReference>
<dbReference type="InterPro" id="IPR029058">
    <property type="entry name" value="AB_hydrolase_fold"/>
</dbReference>